<keyword evidence="5" id="KW-1015">Disulfide bond</keyword>
<dbReference type="InterPro" id="IPR000997">
    <property type="entry name" value="Cholinesterase"/>
</dbReference>
<evidence type="ECO:0000313" key="11">
    <source>
        <dbReference type="EMBL" id="CAH1098762.1"/>
    </source>
</evidence>
<dbReference type="PANTHER" id="PTHR43142:SF1">
    <property type="entry name" value="CARBOXYLIC ESTER HYDROLASE"/>
    <property type="match status" value="1"/>
</dbReference>
<keyword evidence="4" id="KW-0531">Neurotransmitter degradation</keyword>
<name>A0A9P0CHK5_9CUCU</name>
<dbReference type="AlphaFoldDB" id="A0A9P0CHK5"/>
<feature type="domain" description="Carboxylesterase type B" evidence="10">
    <location>
        <begin position="41"/>
        <end position="547"/>
    </location>
</feature>
<feature type="chain" id="PRO_5040547744" description="Carboxylic ester hydrolase" evidence="9">
    <location>
        <begin position="30"/>
        <end position="563"/>
    </location>
</feature>
<evidence type="ECO:0000256" key="1">
    <source>
        <dbReference type="ARBA" id="ARBA00005964"/>
    </source>
</evidence>
<dbReference type="InterPro" id="IPR019819">
    <property type="entry name" value="Carboxylesterase_B_CS"/>
</dbReference>
<evidence type="ECO:0000256" key="3">
    <source>
        <dbReference type="ARBA" id="ARBA00022801"/>
    </source>
</evidence>
<keyword evidence="2" id="KW-0719">Serine esterase</keyword>
<dbReference type="InterPro" id="IPR002018">
    <property type="entry name" value="CarbesteraseB"/>
</dbReference>
<dbReference type="EMBL" id="OV651813">
    <property type="protein sequence ID" value="CAH1098762.1"/>
    <property type="molecule type" value="Genomic_DNA"/>
</dbReference>
<dbReference type="PANTHER" id="PTHR43142">
    <property type="entry name" value="CARBOXYLIC ESTER HYDROLASE"/>
    <property type="match status" value="1"/>
</dbReference>
<dbReference type="GO" id="GO:0003990">
    <property type="term" value="F:acetylcholinesterase activity"/>
    <property type="evidence" value="ECO:0007669"/>
    <property type="project" value="UniProtKB-EC"/>
</dbReference>
<evidence type="ECO:0000256" key="8">
    <source>
        <dbReference type="PIRSR" id="PIRSR600997-1"/>
    </source>
</evidence>
<evidence type="ECO:0000259" key="10">
    <source>
        <dbReference type="Pfam" id="PF00135"/>
    </source>
</evidence>
<dbReference type="InterPro" id="IPR029058">
    <property type="entry name" value="AB_hydrolase_fold"/>
</dbReference>
<dbReference type="Gene3D" id="3.40.50.1820">
    <property type="entry name" value="alpha/beta hydrolase"/>
    <property type="match status" value="1"/>
</dbReference>
<evidence type="ECO:0000256" key="4">
    <source>
        <dbReference type="ARBA" id="ARBA00022867"/>
    </source>
</evidence>
<feature type="active site" description="Acyl-ester intermediate" evidence="8">
    <location>
        <position position="220"/>
    </location>
</feature>
<dbReference type="PRINTS" id="PR00878">
    <property type="entry name" value="CHOLNESTRASE"/>
</dbReference>
<dbReference type="PROSITE" id="PS51257">
    <property type="entry name" value="PROKAR_LIPOPROTEIN"/>
    <property type="match status" value="1"/>
</dbReference>
<reference evidence="11" key="1">
    <citation type="submission" date="2022-01" db="EMBL/GenBank/DDBJ databases">
        <authorList>
            <person name="King R."/>
        </authorList>
    </citation>
    <scope>NUCLEOTIDE SEQUENCE</scope>
</reference>
<evidence type="ECO:0000256" key="9">
    <source>
        <dbReference type="RuleBase" id="RU361235"/>
    </source>
</evidence>
<evidence type="ECO:0000256" key="2">
    <source>
        <dbReference type="ARBA" id="ARBA00022487"/>
    </source>
</evidence>
<dbReference type="PROSITE" id="PS00122">
    <property type="entry name" value="CARBOXYLESTERASE_B_1"/>
    <property type="match status" value="1"/>
</dbReference>
<gene>
    <name evidence="11" type="ORF">PSYICH_LOCUS1403</name>
</gene>
<feature type="active site" description="Charge relay system" evidence="8">
    <location>
        <position position="463"/>
    </location>
</feature>
<proteinExistence type="inferred from homology"/>
<sequence length="563" mass="62912">MFVSKIIRMFWEGLLCIVVILACVSEVTLKSDTKNDKSHENLKIEDGIIKGTIQKLQHSNVTVYAFRGIPYAKPPVNDLRFEPPVRNDKWSGVLDATKDKSQCVQGIKTVVGSEDCLYINVYTPNLKGNLPVMVWIYGGGFIQGNSSYDTYRPDPLLQGGDIIFVSFNYRVGILGFLSTGDMVVPGNTGLKDQCFALKWVKRNIKYFGGDPAKVTIFGESAGAASVSYQLQSKCSKGLYRAAILQSGNSLCLWALTRNASYIAYQTGLGLKVNTNNTETIIRELKKVPYKQLQKVGLVTGVGVILKKPLAGLMFSPVIEPPHKDAFFESYSDQILSEGRFNQVPIIIGTNSNEAAVVNDLPLIFNLYMTLYDMDYTLLAPADLTNNTLQYNSAGFAIRLHYFGLLPASIQNANVLKFVSDDQFNRPTRRTVIQMSKYVPVYYYQMTYKGQLGNGADEREGVGHGEDLGYIFSSPNEPGSPEDQLTRRRFVKLWTNFAKFGNPTPNSDPLLQNKIWKEAGKNPKNLTFLKIGNDLELSTNPFEANMKFYDLVYKNHGSPPYDTY</sequence>
<dbReference type="PROSITE" id="PS00941">
    <property type="entry name" value="CARBOXYLESTERASE_B_2"/>
    <property type="match status" value="1"/>
</dbReference>
<organism evidence="11 12">
    <name type="scientific">Psylliodes chrysocephalus</name>
    <dbReference type="NCBI Taxonomy" id="3402493"/>
    <lineage>
        <taxon>Eukaryota</taxon>
        <taxon>Metazoa</taxon>
        <taxon>Ecdysozoa</taxon>
        <taxon>Arthropoda</taxon>
        <taxon>Hexapoda</taxon>
        <taxon>Insecta</taxon>
        <taxon>Pterygota</taxon>
        <taxon>Neoptera</taxon>
        <taxon>Endopterygota</taxon>
        <taxon>Coleoptera</taxon>
        <taxon>Polyphaga</taxon>
        <taxon>Cucujiformia</taxon>
        <taxon>Chrysomeloidea</taxon>
        <taxon>Chrysomelidae</taxon>
        <taxon>Galerucinae</taxon>
        <taxon>Alticini</taxon>
        <taxon>Psylliodes</taxon>
    </lineage>
</organism>
<dbReference type="Pfam" id="PF00135">
    <property type="entry name" value="COesterase"/>
    <property type="match status" value="1"/>
</dbReference>
<evidence type="ECO:0000256" key="6">
    <source>
        <dbReference type="ARBA" id="ARBA00023180"/>
    </source>
</evidence>
<feature type="active site" description="Charge relay system" evidence="8">
    <location>
        <position position="353"/>
    </location>
</feature>
<dbReference type="EC" id="3.1.1.-" evidence="9"/>
<keyword evidence="12" id="KW-1185">Reference proteome</keyword>
<comment type="catalytic activity">
    <reaction evidence="7">
        <text>acetylcholine + H2O = choline + acetate + H(+)</text>
        <dbReference type="Rhea" id="RHEA:17561"/>
        <dbReference type="ChEBI" id="CHEBI:15354"/>
        <dbReference type="ChEBI" id="CHEBI:15355"/>
        <dbReference type="ChEBI" id="CHEBI:15377"/>
        <dbReference type="ChEBI" id="CHEBI:15378"/>
        <dbReference type="ChEBI" id="CHEBI:30089"/>
        <dbReference type="EC" id="3.1.1.7"/>
    </reaction>
</comment>
<feature type="signal peptide" evidence="9">
    <location>
        <begin position="1"/>
        <end position="29"/>
    </location>
</feature>
<dbReference type="SUPFAM" id="SSF53474">
    <property type="entry name" value="alpha/beta-Hydrolases"/>
    <property type="match status" value="1"/>
</dbReference>
<dbReference type="Proteomes" id="UP001153636">
    <property type="component" value="Chromosome 1"/>
</dbReference>
<comment type="similarity">
    <text evidence="1 9">Belongs to the type-B carboxylesterase/lipase family.</text>
</comment>
<keyword evidence="9" id="KW-0732">Signal</keyword>
<dbReference type="InterPro" id="IPR019826">
    <property type="entry name" value="Carboxylesterase_B_AS"/>
</dbReference>
<keyword evidence="3 9" id="KW-0378">Hydrolase</keyword>
<protein>
    <recommendedName>
        <fullName evidence="9">Carboxylic ester hydrolase</fullName>
        <ecNumber evidence="9">3.1.1.-</ecNumber>
    </recommendedName>
</protein>
<evidence type="ECO:0000256" key="5">
    <source>
        <dbReference type="ARBA" id="ARBA00023157"/>
    </source>
</evidence>
<keyword evidence="6" id="KW-0325">Glycoprotein</keyword>
<evidence type="ECO:0000256" key="7">
    <source>
        <dbReference type="ARBA" id="ARBA00048484"/>
    </source>
</evidence>
<accession>A0A9P0CHK5</accession>
<evidence type="ECO:0000313" key="12">
    <source>
        <dbReference type="Proteomes" id="UP001153636"/>
    </source>
</evidence>
<dbReference type="OrthoDB" id="19653at2759"/>